<feature type="transmembrane region" description="Helical" evidence="1">
    <location>
        <begin position="126"/>
        <end position="145"/>
    </location>
</feature>
<dbReference type="PANTHER" id="PTHR40448:SF1">
    <property type="entry name" value="TWO-COMPONENT SENSOR HISTIDINE KINASE"/>
    <property type="match status" value="1"/>
</dbReference>
<dbReference type="InterPro" id="IPR036890">
    <property type="entry name" value="HATPase_C_sf"/>
</dbReference>
<feature type="transmembrane region" description="Helical" evidence="1">
    <location>
        <begin position="157"/>
        <end position="177"/>
    </location>
</feature>
<protein>
    <submittedName>
        <fullName evidence="3">ATP-binding protein</fullName>
    </submittedName>
</protein>
<keyword evidence="1" id="KW-1133">Transmembrane helix</keyword>
<feature type="transmembrane region" description="Helical" evidence="1">
    <location>
        <begin position="13"/>
        <end position="31"/>
    </location>
</feature>
<feature type="domain" description="Sensor histidine kinase NatK-like C-terminal" evidence="2">
    <location>
        <begin position="327"/>
        <end position="426"/>
    </location>
</feature>
<comment type="caution">
    <text evidence="3">The sequence shown here is derived from an EMBL/GenBank/DDBJ whole genome shotgun (WGS) entry which is preliminary data.</text>
</comment>
<dbReference type="InterPro" id="IPR032834">
    <property type="entry name" value="NatK-like_C"/>
</dbReference>
<reference evidence="3" key="2">
    <citation type="submission" date="2021-04" db="EMBL/GenBank/DDBJ databases">
        <authorList>
            <person name="Gilroy R."/>
        </authorList>
    </citation>
    <scope>NUCLEOTIDE SEQUENCE</scope>
    <source>
        <strain evidence="3">B5_2728</strain>
    </source>
</reference>
<proteinExistence type="predicted"/>
<dbReference type="GO" id="GO:0005524">
    <property type="term" value="F:ATP binding"/>
    <property type="evidence" value="ECO:0007669"/>
    <property type="project" value="UniProtKB-KW"/>
</dbReference>
<feature type="transmembrane region" description="Helical" evidence="1">
    <location>
        <begin position="91"/>
        <end position="114"/>
    </location>
</feature>
<dbReference type="EMBL" id="JAHLFP010000004">
    <property type="protein sequence ID" value="MBU3805397.1"/>
    <property type="molecule type" value="Genomic_DNA"/>
</dbReference>
<evidence type="ECO:0000256" key="1">
    <source>
        <dbReference type="SAM" id="Phobius"/>
    </source>
</evidence>
<dbReference type="PANTHER" id="PTHR40448">
    <property type="entry name" value="TWO-COMPONENT SENSOR HISTIDINE KINASE"/>
    <property type="match status" value="1"/>
</dbReference>
<sequence>MLNPIWLDTVKNSLLYILQLITFVRVCDAFAPRRHRKMFIPSLFLVLIGELVLVRLMALPPLVLFLLVAISLVAFGRYTHDSPWYVMVYGVLFYLMLDVCVRRIVVLTTAGIFHLPAYSLEKSPPLLLLSAIVCLLLTFLLNKDLALRLGAGEENPYSWLLSSFLPLFTLTFVSYVYLLVEEYAAPLTISVFISTGLVGLCLLQTWVLDKLTLWHTVRRDNLLLSQQLELQKRHSSELTGAYGAQRQLSHDFKNHLNILYRLAEQNKDDAVCRYIASVQQQIAPSLVVAHTGSVLVDVVLNQKFAIACQHDTLMELRLCNLQGLALEEADLSVLLCNLLDNALEACQRVKGHRHIWVRIQWQEEELLVSVRNTAPPAPAQSGGAELFPTQKEDSLAHGYGLRNVKAVLERHEGDFAVDWQGEEFTATALFYHLPRPEQSAEPS</sequence>
<keyword evidence="3" id="KW-0547">Nucleotide-binding</keyword>
<keyword evidence="1" id="KW-0812">Transmembrane</keyword>
<evidence type="ECO:0000313" key="4">
    <source>
        <dbReference type="Proteomes" id="UP000713596"/>
    </source>
</evidence>
<organism evidence="3 4">
    <name type="scientific">Candidatus Allofournierella pullistercoris</name>
    <dbReference type="NCBI Taxonomy" id="2838597"/>
    <lineage>
        <taxon>Bacteria</taxon>
        <taxon>Bacillati</taxon>
        <taxon>Bacillota</taxon>
        <taxon>Clostridia</taxon>
        <taxon>Eubacteriales</taxon>
        <taxon>Oscillospiraceae</taxon>
        <taxon>Allofournierella</taxon>
    </lineage>
</organism>
<keyword evidence="1" id="KW-0472">Membrane</keyword>
<accession>A0A948T0D4</accession>
<keyword evidence="3" id="KW-0067">ATP-binding</keyword>
<evidence type="ECO:0000313" key="3">
    <source>
        <dbReference type="EMBL" id="MBU3805397.1"/>
    </source>
</evidence>
<dbReference type="Proteomes" id="UP000713596">
    <property type="component" value="Unassembled WGS sequence"/>
</dbReference>
<dbReference type="GO" id="GO:0042802">
    <property type="term" value="F:identical protein binding"/>
    <property type="evidence" value="ECO:0007669"/>
    <property type="project" value="TreeGrafter"/>
</dbReference>
<feature type="transmembrane region" description="Helical" evidence="1">
    <location>
        <begin position="62"/>
        <end position="79"/>
    </location>
</feature>
<feature type="transmembrane region" description="Helical" evidence="1">
    <location>
        <begin position="183"/>
        <end position="208"/>
    </location>
</feature>
<dbReference type="SUPFAM" id="SSF55874">
    <property type="entry name" value="ATPase domain of HSP90 chaperone/DNA topoisomerase II/histidine kinase"/>
    <property type="match status" value="1"/>
</dbReference>
<name>A0A948T0D4_9FIRM</name>
<gene>
    <name evidence="3" type="ORF">H9882_00625</name>
</gene>
<dbReference type="AlphaFoldDB" id="A0A948T0D4"/>
<dbReference type="Gene3D" id="3.30.565.10">
    <property type="entry name" value="Histidine kinase-like ATPase, C-terminal domain"/>
    <property type="match status" value="1"/>
</dbReference>
<evidence type="ECO:0000259" key="2">
    <source>
        <dbReference type="Pfam" id="PF14501"/>
    </source>
</evidence>
<reference evidence="3" key="1">
    <citation type="journal article" date="2021" name="PeerJ">
        <title>Extensive microbial diversity within the chicken gut microbiome revealed by metagenomics and culture.</title>
        <authorList>
            <person name="Gilroy R."/>
            <person name="Ravi A."/>
            <person name="Getino M."/>
            <person name="Pursley I."/>
            <person name="Horton D.L."/>
            <person name="Alikhan N.F."/>
            <person name="Baker D."/>
            <person name="Gharbi K."/>
            <person name="Hall N."/>
            <person name="Watson M."/>
            <person name="Adriaenssens E.M."/>
            <person name="Foster-Nyarko E."/>
            <person name="Jarju S."/>
            <person name="Secka A."/>
            <person name="Antonio M."/>
            <person name="Oren A."/>
            <person name="Chaudhuri R.R."/>
            <person name="La Ragione R."/>
            <person name="Hildebrand F."/>
            <person name="Pallen M.J."/>
        </authorList>
    </citation>
    <scope>NUCLEOTIDE SEQUENCE</scope>
    <source>
        <strain evidence="3">B5_2728</strain>
    </source>
</reference>
<dbReference type="Pfam" id="PF14501">
    <property type="entry name" value="HATPase_c_5"/>
    <property type="match status" value="1"/>
</dbReference>